<evidence type="ECO:0000313" key="2">
    <source>
        <dbReference type="Proteomes" id="UP000253687"/>
    </source>
</evidence>
<keyword evidence="1" id="KW-0436">Ligase</keyword>
<reference evidence="1 2" key="1">
    <citation type="submission" date="2018-07" db="EMBL/GenBank/DDBJ databases">
        <title>Whole Genome Sequence Analysis of Avian Pathogenic E. coli - An Australian Perspective.</title>
        <authorList>
            <person name="Cummins M.L."/>
            <person name="Reid C.J."/>
            <person name="Roy Chowdhury P."/>
            <person name="Bushell R."/>
            <person name="Esbert N."/>
            <person name="Tivendale K.A."/>
            <person name="Noormohammadi A.H."/>
            <person name="Islam S."/>
            <person name="Marenda M.S."/>
            <person name="Browning G.F."/>
            <person name="Markham P.F."/>
            <person name="Djordjevic S.P."/>
        </authorList>
    </citation>
    <scope>NUCLEOTIDE SEQUENCE [LARGE SCALE GENOMIC DNA]</scope>
    <source>
        <strain evidence="1 2">AVC211</strain>
    </source>
</reference>
<dbReference type="EMBL" id="QOGZ01000048">
    <property type="protein sequence ID" value="RDA32814.1"/>
    <property type="molecule type" value="Genomic_DNA"/>
</dbReference>
<name>A0A369FJC3_ECOLX</name>
<gene>
    <name evidence="1" type="ORF">DTL43_24135</name>
</gene>
<dbReference type="GO" id="GO:0016874">
    <property type="term" value="F:ligase activity"/>
    <property type="evidence" value="ECO:0007669"/>
    <property type="project" value="UniProtKB-KW"/>
</dbReference>
<organism evidence="1 2">
    <name type="scientific">Escherichia coli</name>
    <dbReference type="NCBI Taxonomy" id="562"/>
    <lineage>
        <taxon>Bacteria</taxon>
        <taxon>Pseudomonadati</taxon>
        <taxon>Pseudomonadota</taxon>
        <taxon>Gammaproteobacteria</taxon>
        <taxon>Enterobacterales</taxon>
        <taxon>Enterobacteriaceae</taxon>
        <taxon>Escherichia</taxon>
    </lineage>
</organism>
<dbReference type="AlphaFoldDB" id="A0A369FJC3"/>
<proteinExistence type="predicted"/>
<dbReference type="Proteomes" id="UP000253687">
    <property type="component" value="Unassembled WGS sequence"/>
</dbReference>
<sequence>MWTRYGASTSRVFAIYEPFSGAGGGFVVRSISMNKKEKIKPIHQPETLLKWGY</sequence>
<protein>
    <submittedName>
        <fullName evidence="1">Ubiquitin--protein ligase</fullName>
    </submittedName>
</protein>
<comment type="caution">
    <text evidence="1">The sequence shown here is derived from an EMBL/GenBank/DDBJ whole genome shotgun (WGS) entry which is preliminary data.</text>
</comment>
<accession>A0A369FJC3</accession>
<evidence type="ECO:0000313" key="1">
    <source>
        <dbReference type="EMBL" id="RDA32814.1"/>
    </source>
</evidence>